<proteinExistence type="inferred from homology"/>
<dbReference type="EMBL" id="VSSQ01002924">
    <property type="protein sequence ID" value="MPM18123.1"/>
    <property type="molecule type" value="Genomic_DNA"/>
</dbReference>
<keyword evidence="2" id="KW-0645">Protease</keyword>
<dbReference type="Gene3D" id="3.40.50.200">
    <property type="entry name" value="Peptidase S8/S53 domain"/>
    <property type="match status" value="1"/>
</dbReference>
<comment type="similarity">
    <text evidence="1">Belongs to the peptidase S8 family.</text>
</comment>
<keyword evidence="4" id="KW-0720">Serine protease</keyword>
<dbReference type="PROSITE" id="PS51892">
    <property type="entry name" value="SUBTILASE"/>
    <property type="match status" value="1"/>
</dbReference>
<organism evidence="6">
    <name type="scientific">bioreactor metagenome</name>
    <dbReference type="NCBI Taxonomy" id="1076179"/>
    <lineage>
        <taxon>unclassified sequences</taxon>
        <taxon>metagenomes</taxon>
        <taxon>ecological metagenomes</taxon>
    </lineage>
</organism>
<evidence type="ECO:0000256" key="1">
    <source>
        <dbReference type="ARBA" id="ARBA00011073"/>
    </source>
</evidence>
<dbReference type="Pfam" id="PF00082">
    <property type="entry name" value="Peptidase_S8"/>
    <property type="match status" value="1"/>
</dbReference>
<accession>A0A644XUZ4</accession>
<dbReference type="InterPro" id="IPR023828">
    <property type="entry name" value="Peptidase_S8_Ser-AS"/>
</dbReference>
<dbReference type="GO" id="GO:0004252">
    <property type="term" value="F:serine-type endopeptidase activity"/>
    <property type="evidence" value="ECO:0007669"/>
    <property type="project" value="InterPro"/>
</dbReference>
<evidence type="ECO:0000256" key="2">
    <source>
        <dbReference type="ARBA" id="ARBA00022670"/>
    </source>
</evidence>
<dbReference type="SUPFAM" id="SSF52743">
    <property type="entry name" value="Subtilisin-like"/>
    <property type="match status" value="1"/>
</dbReference>
<protein>
    <recommendedName>
        <fullName evidence="5">Peptidase S8/S53 domain-containing protein</fullName>
    </recommendedName>
</protein>
<dbReference type="InterPro" id="IPR050131">
    <property type="entry name" value="Peptidase_S8_subtilisin-like"/>
</dbReference>
<feature type="domain" description="Peptidase S8/S53" evidence="5">
    <location>
        <begin position="7"/>
        <end position="183"/>
    </location>
</feature>
<name>A0A644XUZ4_9ZZZZ</name>
<dbReference type="InterPro" id="IPR026444">
    <property type="entry name" value="Secre_tail"/>
</dbReference>
<gene>
    <name evidence="6" type="ORF">SDC9_64529</name>
</gene>
<evidence type="ECO:0000313" key="6">
    <source>
        <dbReference type="EMBL" id="MPM18123.1"/>
    </source>
</evidence>
<evidence type="ECO:0000259" key="5">
    <source>
        <dbReference type="Pfam" id="PF00082"/>
    </source>
</evidence>
<reference evidence="6" key="1">
    <citation type="submission" date="2019-08" db="EMBL/GenBank/DDBJ databases">
        <authorList>
            <person name="Kucharzyk K."/>
            <person name="Murdoch R.W."/>
            <person name="Higgins S."/>
            <person name="Loffler F."/>
        </authorList>
    </citation>
    <scope>NUCLEOTIDE SEQUENCE</scope>
</reference>
<dbReference type="PANTHER" id="PTHR43806:SF67">
    <property type="entry name" value="EGF-LIKE DOMAIN-CONTAINING PROTEIN"/>
    <property type="match status" value="1"/>
</dbReference>
<dbReference type="NCBIfam" id="TIGR04183">
    <property type="entry name" value="Por_Secre_tail"/>
    <property type="match status" value="1"/>
</dbReference>
<dbReference type="InterPro" id="IPR036852">
    <property type="entry name" value="Peptidase_S8/S53_dom_sf"/>
</dbReference>
<comment type="caution">
    <text evidence="6">The sequence shown here is derived from an EMBL/GenBank/DDBJ whole genome shotgun (WGS) entry which is preliminary data.</text>
</comment>
<evidence type="ECO:0000256" key="4">
    <source>
        <dbReference type="ARBA" id="ARBA00022825"/>
    </source>
</evidence>
<sequence>MEFADSIGVDVINSSLGYTQFDDTTMNFIYADMNGQVSRASRAAYLASRKGIIVCTSAGNDGNTTWKHISSPADADGILTAGAVNTSGTIAAFSSFGPTADSRIKPEVCATGWGTTLVDLNGNLVFNGNGTSYSSPIIAGLTACYLQYCKQQLPQSYNVDLIRQHIINSANRFSSPDNQYGYGIPDFQHVLYQTATNNRNEIKCEFPVKLKYLTGTGEIWIIRQATFENEELCLQIITSTGKIIFRQLLGNSVETLNINHLPAGFYLAQISCPGYSQVSKILIP</sequence>
<dbReference type="InterPro" id="IPR000209">
    <property type="entry name" value="Peptidase_S8/S53_dom"/>
</dbReference>
<dbReference type="GO" id="GO:0006508">
    <property type="term" value="P:proteolysis"/>
    <property type="evidence" value="ECO:0007669"/>
    <property type="project" value="UniProtKB-KW"/>
</dbReference>
<dbReference type="PANTHER" id="PTHR43806">
    <property type="entry name" value="PEPTIDASE S8"/>
    <property type="match status" value="1"/>
</dbReference>
<evidence type="ECO:0000256" key="3">
    <source>
        <dbReference type="ARBA" id="ARBA00022801"/>
    </source>
</evidence>
<dbReference type="PROSITE" id="PS00138">
    <property type="entry name" value="SUBTILASE_SER"/>
    <property type="match status" value="1"/>
</dbReference>
<dbReference type="AlphaFoldDB" id="A0A644XUZ4"/>
<keyword evidence="3" id="KW-0378">Hydrolase</keyword>